<dbReference type="Pfam" id="PF00534">
    <property type="entry name" value="Glycos_transf_1"/>
    <property type="match status" value="1"/>
</dbReference>
<dbReference type="CDD" id="cd03801">
    <property type="entry name" value="GT4_PimA-like"/>
    <property type="match status" value="1"/>
</dbReference>
<evidence type="ECO:0000313" key="4">
    <source>
        <dbReference type="Proteomes" id="UP000282654"/>
    </source>
</evidence>
<keyword evidence="3" id="KW-0808">Transferase</keyword>
<dbReference type="PANTHER" id="PTHR12526">
    <property type="entry name" value="GLYCOSYLTRANSFERASE"/>
    <property type="match status" value="1"/>
</dbReference>
<dbReference type="EMBL" id="RKRE01000002">
    <property type="protein sequence ID" value="RPF47013.1"/>
    <property type="molecule type" value="Genomic_DNA"/>
</dbReference>
<feature type="domain" description="Glycosyltransferase subfamily 4-like N-terminal" evidence="2">
    <location>
        <begin position="14"/>
        <end position="186"/>
    </location>
</feature>
<dbReference type="GO" id="GO:0016757">
    <property type="term" value="F:glycosyltransferase activity"/>
    <property type="evidence" value="ECO:0007669"/>
    <property type="project" value="InterPro"/>
</dbReference>
<dbReference type="PANTHER" id="PTHR12526:SF635">
    <property type="entry name" value="GLYCOSYL TRANSFERASE GROUP 1"/>
    <property type="match status" value="1"/>
</dbReference>
<name>A0A3N5AQ60_9THEO</name>
<dbReference type="Pfam" id="PF13439">
    <property type="entry name" value="Glyco_transf_4"/>
    <property type="match status" value="1"/>
</dbReference>
<proteinExistence type="predicted"/>
<gene>
    <name evidence="3" type="ORF">EDD75_1283</name>
</gene>
<evidence type="ECO:0000259" key="1">
    <source>
        <dbReference type="Pfam" id="PF00534"/>
    </source>
</evidence>
<reference evidence="3 4" key="1">
    <citation type="submission" date="2018-11" db="EMBL/GenBank/DDBJ databases">
        <title>Genomic Encyclopedia of Type Strains, Phase IV (KMG-IV): sequencing the most valuable type-strain genomes for metagenomic binning, comparative biology and taxonomic classification.</title>
        <authorList>
            <person name="Goeker M."/>
        </authorList>
    </citation>
    <scope>NUCLEOTIDE SEQUENCE [LARGE SCALE GENOMIC DNA]</scope>
    <source>
        <strain evidence="3 4">DSM 102936</strain>
    </source>
</reference>
<dbReference type="InterPro" id="IPR001296">
    <property type="entry name" value="Glyco_trans_1"/>
</dbReference>
<dbReference type="InterPro" id="IPR028098">
    <property type="entry name" value="Glyco_trans_4-like_N"/>
</dbReference>
<evidence type="ECO:0000259" key="2">
    <source>
        <dbReference type="Pfam" id="PF13439"/>
    </source>
</evidence>
<dbReference type="SUPFAM" id="SSF53756">
    <property type="entry name" value="UDP-Glycosyltransferase/glycogen phosphorylase"/>
    <property type="match status" value="1"/>
</dbReference>
<protein>
    <submittedName>
        <fullName evidence="3">Glycosyltransferase involved in cell wall biosynthesis</fullName>
    </submittedName>
</protein>
<feature type="domain" description="Glycosyl transferase family 1" evidence="1">
    <location>
        <begin position="202"/>
        <end position="353"/>
    </location>
</feature>
<dbReference type="AlphaFoldDB" id="A0A3N5AQ60"/>
<keyword evidence="4" id="KW-1185">Reference proteome</keyword>
<accession>A0A3N5AQ60</accession>
<organism evidence="3 4">
    <name type="scientific">Thermodesulfitimonas autotrophica</name>
    <dbReference type="NCBI Taxonomy" id="1894989"/>
    <lineage>
        <taxon>Bacteria</taxon>
        <taxon>Bacillati</taxon>
        <taxon>Bacillota</taxon>
        <taxon>Clostridia</taxon>
        <taxon>Thermoanaerobacterales</taxon>
        <taxon>Thermoanaerobacteraceae</taxon>
        <taxon>Thermodesulfitimonas</taxon>
    </lineage>
</organism>
<evidence type="ECO:0000313" key="3">
    <source>
        <dbReference type="EMBL" id="RPF47013.1"/>
    </source>
</evidence>
<sequence length="399" mass="44529">MKILIVTGIFPPDIGGPATYVPLIAGALASRGHQVKVLTTSEPEDLGYDDRQYPFPVVRVNRRLPLWRRTFTLIRLIIRHGREADVIYANGMHLETALANKLLRKPLVMKIVGDEAWERATRKGWTEDNFEAFQSKRQPWPAELNKWLRSWATRQADRVIVPSRYLKQIIARWGVPEDRCKVVYNAAEPLGSVEPAMIPLATPAKLITVGRLVPWKHVDSIIEALVELNGTGLVVVGDGPEKQRLEALTQSLGLTKRVYFTGQRSKEETHALMAACNIFVLNSSYEGLPHVIVEAMQVGLPVIATAVGGTPEVVQDGETGLLIPPDDVQALQKALARLINNPDLRRMLIEKGRLLVQTKFNKEGMIDQTEAVLLKVAKNFSRSSIHAAPENHRNSPIDR</sequence>
<dbReference type="Gene3D" id="3.40.50.2000">
    <property type="entry name" value="Glycogen Phosphorylase B"/>
    <property type="match status" value="2"/>
</dbReference>
<comment type="caution">
    <text evidence="3">The sequence shown here is derived from an EMBL/GenBank/DDBJ whole genome shotgun (WGS) entry which is preliminary data.</text>
</comment>
<dbReference type="Proteomes" id="UP000282654">
    <property type="component" value="Unassembled WGS sequence"/>
</dbReference>
<dbReference type="OrthoDB" id="3199616at2"/>